<proteinExistence type="predicted"/>
<reference evidence="1" key="1">
    <citation type="journal article" date="2023" name="Nat. Commun.">
        <title>Diploid and tetraploid genomes of Acorus and the evolution of monocots.</title>
        <authorList>
            <person name="Ma L."/>
            <person name="Liu K.W."/>
            <person name="Li Z."/>
            <person name="Hsiao Y.Y."/>
            <person name="Qi Y."/>
            <person name="Fu T."/>
            <person name="Tang G.D."/>
            <person name="Zhang D."/>
            <person name="Sun W.H."/>
            <person name="Liu D.K."/>
            <person name="Li Y."/>
            <person name="Chen G.Z."/>
            <person name="Liu X.D."/>
            <person name="Liao X.Y."/>
            <person name="Jiang Y.T."/>
            <person name="Yu X."/>
            <person name="Hao Y."/>
            <person name="Huang J."/>
            <person name="Zhao X.W."/>
            <person name="Ke S."/>
            <person name="Chen Y.Y."/>
            <person name="Wu W.L."/>
            <person name="Hsu J.L."/>
            <person name="Lin Y.F."/>
            <person name="Huang M.D."/>
            <person name="Li C.Y."/>
            <person name="Huang L."/>
            <person name="Wang Z.W."/>
            <person name="Zhao X."/>
            <person name="Zhong W.Y."/>
            <person name="Peng D.H."/>
            <person name="Ahmad S."/>
            <person name="Lan S."/>
            <person name="Zhang J.S."/>
            <person name="Tsai W.C."/>
            <person name="Van de Peer Y."/>
            <person name="Liu Z.J."/>
        </authorList>
    </citation>
    <scope>NUCLEOTIDE SEQUENCE</scope>
    <source>
        <strain evidence="1">SCP</strain>
    </source>
</reference>
<keyword evidence="2" id="KW-1185">Reference proteome</keyword>
<accession>A0AAV9AGT4</accession>
<name>A0AAV9AGT4_ACOGR</name>
<dbReference type="EMBL" id="JAUJYN010000009">
    <property type="protein sequence ID" value="KAK1263480.1"/>
    <property type="molecule type" value="Genomic_DNA"/>
</dbReference>
<evidence type="ECO:0000313" key="1">
    <source>
        <dbReference type="EMBL" id="KAK1263480.1"/>
    </source>
</evidence>
<organism evidence="1 2">
    <name type="scientific">Acorus gramineus</name>
    <name type="common">Dwarf sweet flag</name>
    <dbReference type="NCBI Taxonomy" id="55184"/>
    <lineage>
        <taxon>Eukaryota</taxon>
        <taxon>Viridiplantae</taxon>
        <taxon>Streptophyta</taxon>
        <taxon>Embryophyta</taxon>
        <taxon>Tracheophyta</taxon>
        <taxon>Spermatophyta</taxon>
        <taxon>Magnoliopsida</taxon>
        <taxon>Liliopsida</taxon>
        <taxon>Acoraceae</taxon>
        <taxon>Acorus</taxon>
    </lineage>
</organism>
<protein>
    <submittedName>
        <fullName evidence="1">Uncharacterized protein</fullName>
    </submittedName>
</protein>
<reference evidence="1" key="2">
    <citation type="submission" date="2023-06" db="EMBL/GenBank/DDBJ databases">
        <authorList>
            <person name="Ma L."/>
            <person name="Liu K.-W."/>
            <person name="Li Z."/>
            <person name="Hsiao Y.-Y."/>
            <person name="Qi Y."/>
            <person name="Fu T."/>
            <person name="Tang G."/>
            <person name="Zhang D."/>
            <person name="Sun W.-H."/>
            <person name="Liu D.-K."/>
            <person name="Li Y."/>
            <person name="Chen G.-Z."/>
            <person name="Liu X.-D."/>
            <person name="Liao X.-Y."/>
            <person name="Jiang Y.-T."/>
            <person name="Yu X."/>
            <person name="Hao Y."/>
            <person name="Huang J."/>
            <person name="Zhao X.-W."/>
            <person name="Ke S."/>
            <person name="Chen Y.-Y."/>
            <person name="Wu W.-L."/>
            <person name="Hsu J.-L."/>
            <person name="Lin Y.-F."/>
            <person name="Huang M.-D."/>
            <person name="Li C.-Y."/>
            <person name="Huang L."/>
            <person name="Wang Z.-W."/>
            <person name="Zhao X."/>
            <person name="Zhong W.-Y."/>
            <person name="Peng D.-H."/>
            <person name="Ahmad S."/>
            <person name="Lan S."/>
            <person name="Zhang J.-S."/>
            <person name="Tsai W.-C."/>
            <person name="Van De Peer Y."/>
            <person name="Liu Z.-J."/>
        </authorList>
    </citation>
    <scope>NUCLEOTIDE SEQUENCE</scope>
    <source>
        <strain evidence="1">SCP</strain>
        <tissue evidence="1">Leaves</tissue>
    </source>
</reference>
<evidence type="ECO:0000313" key="2">
    <source>
        <dbReference type="Proteomes" id="UP001179952"/>
    </source>
</evidence>
<comment type="caution">
    <text evidence="1">The sequence shown here is derived from an EMBL/GenBank/DDBJ whole genome shotgun (WGS) entry which is preliminary data.</text>
</comment>
<dbReference type="Proteomes" id="UP001179952">
    <property type="component" value="Unassembled WGS sequence"/>
</dbReference>
<gene>
    <name evidence="1" type="ORF">QJS04_geneDACA018648</name>
</gene>
<sequence length="75" mass="8678">MKRASIGAFAATPHKFHAIPATPYQFQLIETLNMHICIIIIIKKKRLVRAFCQTHQLHKMKHKKKEPHHSIGGEQ</sequence>
<dbReference type="AlphaFoldDB" id="A0AAV9AGT4"/>